<comment type="caution">
    <text evidence="3">The sequence shown here is derived from an EMBL/GenBank/DDBJ whole genome shotgun (WGS) entry which is preliminary data.</text>
</comment>
<reference evidence="3 4" key="1">
    <citation type="journal article" date="2020" name="Int. J. Syst. Evol. Microbiol.">
        <title>Novel acetic acid bacteria from cider fermentations: Acetobacter conturbans sp. nov. and Acetobacter fallax sp. nov.</title>
        <authorList>
            <person name="Sombolestani A.S."/>
            <person name="Cleenwerck I."/>
            <person name="Cnockaert M."/>
            <person name="Borremans W."/>
            <person name="Wieme A.D."/>
            <person name="De Vuyst L."/>
            <person name="Vandamme P."/>
        </authorList>
    </citation>
    <scope>NUCLEOTIDE SEQUENCE [LARGE SCALE GENOMIC DNA]</scope>
    <source>
        <strain evidence="3 4">LMG 1627</strain>
    </source>
</reference>
<dbReference type="Gene3D" id="2.30.30.240">
    <property type="entry name" value="PRC-barrel domain"/>
    <property type="match status" value="1"/>
</dbReference>
<evidence type="ECO:0000259" key="2">
    <source>
        <dbReference type="Pfam" id="PF05239"/>
    </source>
</evidence>
<evidence type="ECO:0000313" key="4">
    <source>
        <dbReference type="Proteomes" id="UP000631653"/>
    </source>
</evidence>
<feature type="compositionally biased region" description="Pro residues" evidence="1">
    <location>
        <begin position="213"/>
        <end position="222"/>
    </location>
</feature>
<gene>
    <name evidence="3" type="ORF">GOB81_02305</name>
</gene>
<feature type="domain" description="PRC-barrel" evidence="2">
    <location>
        <begin position="97"/>
        <end position="150"/>
    </location>
</feature>
<dbReference type="SUPFAM" id="SSF50346">
    <property type="entry name" value="PRC-barrel domain"/>
    <property type="match status" value="1"/>
</dbReference>
<dbReference type="Pfam" id="PF05239">
    <property type="entry name" value="PRC"/>
    <property type="match status" value="1"/>
</dbReference>
<organism evidence="3 4">
    <name type="scientific">Acetobacter conturbans</name>
    <dbReference type="NCBI Taxonomy" id="1737472"/>
    <lineage>
        <taxon>Bacteria</taxon>
        <taxon>Pseudomonadati</taxon>
        <taxon>Pseudomonadota</taxon>
        <taxon>Alphaproteobacteria</taxon>
        <taxon>Acetobacterales</taxon>
        <taxon>Acetobacteraceae</taxon>
        <taxon>Acetobacter</taxon>
    </lineage>
</organism>
<feature type="region of interest" description="Disordered" evidence="1">
    <location>
        <begin position="192"/>
        <end position="222"/>
    </location>
</feature>
<sequence>MLLPFMAFAQKASPPADLLPDASSAGNAESVRKAVSPLSPAPSTAVPLAPDQPSTLTGSPSADMPTGDNPEMKIPTQPTDDATRRTADGAQAATFTQARLSSLIDRDVSAVAGGNLGHIVDVLIGANGEIRAVVIDIGGFLGVGNRRVAVASSLLRVNLAAPQSPVIALVPANAVRSAPAYNPENSDVSVLTGPFTPVAPEHPVPASDHGAASPPPAPSPGQ</sequence>
<protein>
    <recommendedName>
        <fullName evidence="2">PRC-barrel domain-containing protein</fullName>
    </recommendedName>
</protein>
<dbReference type="InterPro" id="IPR011033">
    <property type="entry name" value="PRC_barrel-like_sf"/>
</dbReference>
<dbReference type="Proteomes" id="UP000631653">
    <property type="component" value="Unassembled WGS sequence"/>
</dbReference>
<proteinExistence type="predicted"/>
<dbReference type="PANTHER" id="PTHR36505:SF1">
    <property type="entry name" value="BLR1072 PROTEIN"/>
    <property type="match status" value="1"/>
</dbReference>
<dbReference type="InterPro" id="IPR027275">
    <property type="entry name" value="PRC-brl_dom"/>
</dbReference>
<dbReference type="EMBL" id="WOSY01000002">
    <property type="protein sequence ID" value="NHN87466.1"/>
    <property type="molecule type" value="Genomic_DNA"/>
</dbReference>
<keyword evidence="4" id="KW-1185">Reference proteome</keyword>
<evidence type="ECO:0000313" key="3">
    <source>
        <dbReference type="EMBL" id="NHN87466.1"/>
    </source>
</evidence>
<accession>A0ABX0JVD3</accession>
<dbReference type="PANTHER" id="PTHR36505">
    <property type="entry name" value="BLR1072 PROTEIN"/>
    <property type="match status" value="1"/>
</dbReference>
<name>A0ABX0JVD3_9PROT</name>
<evidence type="ECO:0000256" key="1">
    <source>
        <dbReference type="SAM" id="MobiDB-lite"/>
    </source>
</evidence>
<feature type="region of interest" description="Disordered" evidence="1">
    <location>
        <begin position="10"/>
        <end position="88"/>
    </location>
</feature>